<feature type="chain" id="PRO_5011249547" description="SCP domain-containing protein" evidence="1">
    <location>
        <begin position="21"/>
        <end position="163"/>
    </location>
</feature>
<accession>A0A221SXN9</accession>
<dbReference type="AlphaFoldDB" id="A0A221SXN9"/>
<dbReference type="InterPro" id="IPR014044">
    <property type="entry name" value="CAP_dom"/>
</dbReference>
<dbReference type="EMBL" id="CP021081">
    <property type="protein sequence ID" value="ASN81390.1"/>
    <property type="molecule type" value="Genomic_DNA"/>
</dbReference>
<dbReference type="KEGG" id="dfc:DFI_10555"/>
<reference evidence="3 4" key="1">
    <citation type="submission" date="2017-05" db="EMBL/GenBank/DDBJ databases">
        <title>The complete genome sequence of Deinococcus ficus isolated from the rhizosphere of the Ficus religiosa L. in Taiwan.</title>
        <authorList>
            <person name="Wu K.-M."/>
            <person name="Liao T.-L."/>
            <person name="Liu Y.-M."/>
            <person name="Young C.-C."/>
            <person name="Tsai S.-F."/>
        </authorList>
    </citation>
    <scope>NUCLEOTIDE SEQUENCE [LARGE SCALE GENOMIC DNA]</scope>
    <source>
        <strain evidence="3 4">CC-FR2-10</strain>
    </source>
</reference>
<protein>
    <recommendedName>
        <fullName evidence="2">SCP domain-containing protein</fullName>
    </recommendedName>
</protein>
<evidence type="ECO:0000313" key="4">
    <source>
        <dbReference type="Proteomes" id="UP000259030"/>
    </source>
</evidence>
<dbReference type="RefSeq" id="WP_027463074.1">
    <property type="nucleotide sequence ID" value="NZ_CP021081.1"/>
</dbReference>
<gene>
    <name evidence="3" type="ORF">DFI_10555</name>
</gene>
<sequence length="163" mass="17029">MNMRGVVASVLALLSLSASAGANRTGAEAQLVSRLNQVRAQGVSCPGSGRRPVAGTLSPSSLHARAAGLQANFMASSGRITHSGPGGTTPRIRAASTGIRAVSVTEIVFMGRGLNPEAAIQWWLKSPVHCYWMTEKRYTHVGASIVQGRGGTAYVMVLSSRPQ</sequence>
<organism evidence="3 4">
    <name type="scientific">Deinococcus ficus</name>
    <dbReference type="NCBI Taxonomy" id="317577"/>
    <lineage>
        <taxon>Bacteria</taxon>
        <taxon>Thermotogati</taxon>
        <taxon>Deinococcota</taxon>
        <taxon>Deinococci</taxon>
        <taxon>Deinococcales</taxon>
        <taxon>Deinococcaceae</taxon>
        <taxon>Deinococcus</taxon>
    </lineage>
</organism>
<evidence type="ECO:0000259" key="2">
    <source>
        <dbReference type="Pfam" id="PF00188"/>
    </source>
</evidence>
<dbReference type="PANTHER" id="PTHR31157">
    <property type="entry name" value="SCP DOMAIN-CONTAINING PROTEIN"/>
    <property type="match status" value="1"/>
</dbReference>
<keyword evidence="4" id="KW-1185">Reference proteome</keyword>
<dbReference type="InterPro" id="IPR035940">
    <property type="entry name" value="CAP_sf"/>
</dbReference>
<dbReference type="Pfam" id="PF00188">
    <property type="entry name" value="CAP"/>
    <property type="match status" value="1"/>
</dbReference>
<evidence type="ECO:0000256" key="1">
    <source>
        <dbReference type="SAM" id="SignalP"/>
    </source>
</evidence>
<keyword evidence="1" id="KW-0732">Signal</keyword>
<feature type="domain" description="SCP" evidence="2">
    <location>
        <begin position="35"/>
        <end position="156"/>
    </location>
</feature>
<dbReference type="SUPFAM" id="SSF55797">
    <property type="entry name" value="PR-1-like"/>
    <property type="match status" value="1"/>
</dbReference>
<dbReference type="STRING" id="317577.GCA_000419625_01817"/>
<dbReference type="CDD" id="cd05379">
    <property type="entry name" value="CAP_bacterial"/>
    <property type="match status" value="1"/>
</dbReference>
<evidence type="ECO:0000313" key="3">
    <source>
        <dbReference type="EMBL" id="ASN81390.1"/>
    </source>
</evidence>
<proteinExistence type="predicted"/>
<dbReference type="Proteomes" id="UP000259030">
    <property type="component" value="Chromosome"/>
</dbReference>
<feature type="signal peptide" evidence="1">
    <location>
        <begin position="1"/>
        <end position="20"/>
    </location>
</feature>
<name>A0A221SXN9_9DEIO</name>
<dbReference type="Gene3D" id="3.40.33.10">
    <property type="entry name" value="CAP"/>
    <property type="match status" value="1"/>
</dbReference>
<dbReference type="PANTHER" id="PTHR31157:SF1">
    <property type="entry name" value="SCP DOMAIN-CONTAINING PROTEIN"/>
    <property type="match status" value="1"/>
</dbReference>